<name>A0A1K2IVJ8_9FLAO</name>
<dbReference type="Gene3D" id="1.25.40.10">
    <property type="entry name" value="Tetratricopeptide repeat domain"/>
    <property type="match status" value="1"/>
</dbReference>
<dbReference type="InterPro" id="IPR019734">
    <property type="entry name" value="TPR_rpt"/>
</dbReference>
<evidence type="ECO:0000256" key="1">
    <source>
        <dbReference type="PROSITE-ProRule" id="PRU00339"/>
    </source>
</evidence>
<dbReference type="PANTHER" id="PTHR44809:SF1">
    <property type="entry name" value="PROTEIN O-MANNOSYL-TRANSFERASE TMTC1"/>
    <property type="match status" value="1"/>
</dbReference>
<feature type="repeat" description="TPR" evidence="1">
    <location>
        <begin position="114"/>
        <end position="147"/>
    </location>
</feature>
<dbReference type="PANTHER" id="PTHR44809">
    <property type="match status" value="1"/>
</dbReference>
<reference evidence="3" key="1">
    <citation type="submission" date="2016-10" db="EMBL/GenBank/DDBJ databases">
        <authorList>
            <person name="Varghese N."/>
            <person name="Submissions S."/>
        </authorList>
    </citation>
    <scope>NUCLEOTIDE SEQUENCE [LARGE SCALE GENOMIC DNA]</scope>
    <source>
        <strain evidence="3">SUR2</strain>
    </source>
</reference>
<dbReference type="AlphaFoldDB" id="A0A1K2IVJ8"/>
<gene>
    <name evidence="2" type="ORF">SAMN05216324_11816</name>
</gene>
<organism evidence="2 3">
    <name type="scientific">Chryseobacterium limigenitum</name>
    <dbReference type="NCBI Taxonomy" id="1612149"/>
    <lineage>
        <taxon>Bacteria</taxon>
        <taxon>Pseudomonadati</taxon>
        <taxon>Bacteroidota</taxon>
        <taxon>Flavobacteriia</taxon>
        <taxon>Flavobacteriales</taxon>
        <taxon>Weeksellaceae</taxon>
        <taxon>Chryseobacterium group</taxon>
        <taxon>Chryseobacterium</taxon>
    </lineage>
</organism>
<feature type="repeat" description="TPR" evidence="1">
    <location>
        <begin position="46"/>
        <end position="79"/>
    </location>
</feature>
<proteinExistence type="predicted"/>
<dbReference type="PROSITE" id="PS50005">
    <property type="entry name" value="TPR"/>
    <property type="match status" value="2"/>
</dbReference>
<keyword evidence="1" id="KW-0802">TPR repeat</keyword>
<accession>A0A1K2IVJ8</accession>
<sequence>MKQYLLFSIFYFLCSCNNSSKEKIVHKAQEKEIIVYENIYINDSIAKKIFLKGLNLLENNNYNEAYTYFREANKRQPNNVIILNALANIENIKGEKSEAEAKYKKSISIDSSYVISYVNYGKLLNQKKLYDEANSILIKGLKLNPSKAERTALYYNLIFTMVNTGKCEKAKHYAILAKENSEFEDQKNEIADIIKGIELYCENL</sequence>
<dbReference type="EMBL" id="FPKW01000018">
    <property type="protein sequence ID" value="SFZ96290.1"/>
    <property type="molecule type" value="Genomic_DNA"/>
</dbReference>
<protein>
    <submittedName>
        <fullName evidence="2">Tetratricopeptide repeat-containing protein</fullName>
    </submittedName>
</protein>
<dbReference type="PROSITE" id="PS51257">
    <property type="entry name" value="PROKAR_LIPOPROTEIN"/>
    <property type="match status" value="1"/>
</dbReference>
<evidence type="ECO:0000313" key="3">
    <source>
        <dbReference type="Proteomes" id="UP000182034"/>
    </source>
</evidence>
<dbReference type="Proteomes" id="UP000182034">
    <property type="component" value="Unassembled WGS sequence"/>
</dbReference>
<dbReference type="RefSeq" id="WP_072412006.1">
    <property type="nucleotide sequence ID" value="NZ_FPKW01000018.1"/>
</dbReference>
<keyword evidence="3" id="KW-1185">Reference proteome</keyword>
<dbReference type="STRING" id="1612149.SAMN05216324_11816"/>
<evidence type="ECO:0000313" key="2">
    <source>
        <dbReference type="EMBL" id="SFZ96290.1"/>
    </source>
</evidence>
<dbReference type="Pfam" id="PF13181">
    <property type="entry name" value="TPR_8"/>
    <property type="match status" value="2"/>
</dbReference>
<dbReference type="SUPFAM" id="SSF48452">
    <property type="entry name" value="TPR-like"/>
    <property type="match status" value="1"/>
</dbReference>
<dbReference type="InterPro" id="IPR052943">
    <property type="entry name" value="TMTC_O-mannosyl-trnsfr"/>
</dbReference>
<dbReference type="InterPro" id="IPR011990">
    <property type="entry name" value="TPR-like_helical_dom_sf"/>
</dbReference>
<dbReference type="SMART" id="SM00028">
    <property type="entry name" value="TPR"/>
    <property type="match status" value="3"/>
</dbReference>